<evidence type="ECO:0000259" key="11">
    <source>
        <dbReference type="Pfam" id="PF07715"/>
    </source>
</evidence>
<dbReference type="SUPFAM" id="SSF56935">
    <property type="entry name" value="Porins"/>
    <property type="match status" value="1"/>
</dbReference>
<keyword evidence="4 8" id="KW-0812">Transmembrane</keyword>
<proteinExistence type="inferred from homology"/>
<dbReference type="Proteomes" id="UP000679126">
    <property type="component" value="Unassembled WGS sequence"/>
</dbReference>
<comment type="similarity">
    <text evidence="8 9">Belongs to the TonB-dependent receptor family.</text>
</comment>
<keyword evidence="6 8" id="KW-0472">Membrane</keyword>
<feature type="domain" description="TonB-dependent receptor plug" evidence="11">
    <location>
        <begin position="214"/>
        <end position="324"/>
    </location>
</feature>
<dbReference type="PROSITE" id="PS52016">
    <property type="entry name" value="TONB_DEPENDENT_REC_3"/>
    <property type="match status" value="1"/>
</dbReference>
<accession>A0ABS3YFI5</accession>
<keyword evidence="2 8" id="KW-0813">Transport</keyword>
<comment type="caution">
    <text evidence="12">The sequence shown here is derived from an EMBL/GenBank/DDBJ whole genome shotgun (WGS) entry which is preliminary data.</text>
</comment>
<dbReference type="NCBIfam" id="TIGR04057">
    <property type="entry name" value="SusC_RagA_signa"/>
    <property type="match status" value="1"/>
</dbReference>
<dbReference type="InterPro" id="IPR008969">
    <property type="entry name" value="CarboxyPept-like_regulatory"/>
</dbReference>
<keyword evidence="12" id="KW-0675">Receptor</keyword>
<evidence type="ECO:0000256" key="2">
    <source>
        <dbReference type="ARBA" id="ARBA00022448"/>
    </source>
</evidence>
<dbReference type="InterPro" id="IPR023997">
    <property type="entry name" value="TonB-dep_OMP_SusC/RagA_CS"/>
</dbReference>
<dbReference type="RefSeq" id="WP_209146057.1">
    <property type="nucleotide sequence ID" value="NZ_JAGHKP010000002.1"/>
</dbReference>
<evidence type="ECO:0000256" key="8">
    <source>
        <dbReference type="PROSITE-ProRule" id="PRU01360"/>
    </source>
</evidence>
<dbReference type="NCBIfam" id="TIGR04056">
    <property type="entry name" value="OMP_RagA_SusC"/>
    <property type="match status" value="1"/>
</dbReference>
<organism evidence="12 13">
    <name type="scientific">Chitinophaga chungangae</name>
    <dbReference type="NCBI Taxonomy" id="2821488"/>
    <lineage>
        <taxon>Bacteria</taxon>
        <taxon>Pseudomonadati</taxon>
        <taxon>Bacteroidota</taxon>
        <taxon>Chitinophagia</taxon>
        <taxon>Chitinophagales</taxon>
        <taxon>Chitinophagaceae</taxon>
        <taxon>Chitinophaga</taxon>
    </lineage>
</organism>
<evidence type="ECO:0000313" key="12">
    <source>
        <dbReference type="EMBL" id="MBO9153083.1"/>
    </source>
</evidence>
<dbReference type="Gene3D" id="2.40.170.20">
    <property type="entry name" value="TonB-dependent receptor, beta-barrel domain"/>
    <property type="match status" value="1"/>
</dbReference>
<feature type="domain" description="TonB-dependent receptor-like beta-barrel" evidence="10">
    <location>
        <begin position="525"/>
        <end position="988"/>
    </location>
</feature>
<dbReference type="EMBL" id="JAGHKP010000002">
    <property type="protein sequence ID" value="MBO9153083.1"/>
    <property type="molecule type" value="Genomic_DNA"/>
</dbReference>
<keyword evidence="3 8" id="KW-1134">Transmembrane beta strand</keyword>
<evidence type="ECO:0000256" key="5">
    <source>
        <dbReference type="ARBA" id="ARBA00023077"/>
    </source>
</evidence>
<keyword evidence="5 9" id="KW-0798">TonB box</keyword>
<evidence type="ECO:0000256" key="6">
    <source>
        <dbReference type="ARBA" id="ARBA00023136"/>
    </source>
</evidence>
<evidence type="ECO:0000256" key="1">
    <source>
        <dbReference type="ARBA" id="ARBA00004571"/>
    </source>
</evidence>
<comment type="subcellular location">
    <subcellularLocation>
        <location evidence="1 8">Cell outer membrane</location>
        <topology evidence="1 8">Multi-pass membrane protein</topology>
    </subcellularLocation>
</comment>
<evidence type="ECO:0000313" key="13">
    <source>
        <dbReference type="Proteomes" id="UP000679126"/>
    </source>
</evidence>
<gene>
    <name evidence="12" type="ORF">J7I43_12730</name>
</gene>
<evidence type="ECO:0000259" key="10">
    <source>
        <dbReference type="Pfam" id="PF00593"/>
    </source>
</evidence>
<dbReference type="Gene3D" id="3.55.50.30">
    <property type="match status" value="1"/>
</dbReference>
<sequence>MRLSLTTIICMLVSIHLLWAMPIKGQALDDKKVTMEAADVTLEKALSQLEKLSGFHIAYASENVERFGRVRLPMATRSVSATLVALLRQTGLGYQLTEKTIMIVPEHDLPSAETTAQPADTTIEIKGKVTDETGHPMPGVSVRINGTTKGVFTDGLGAFTLSANRGQVLVFTSVGAIPQEYVVRSAANINIALKADSRKLEDIVVVGYGKQRKANLTGAVSTVDVKRTLGSRPITDVGRGLQGAVPGLTITTASGDLGRNPNIRLRGMTGSLNTGAAGAQPLILVDNVEVPSLQMINPQDIESVSVLKDAASASIYGTRGAWGVILITTKSGAKGAPAAINYTNNFSWSKPTAVPEIAGAVEGAEAVLLNRRRSSNNPAVNSFGVLGMYFDDIGIQKMKEWEEKYAGQDLGDEMVPGRDFEIRNGNFYPYRPWDANERYMKKYAFQQKHDLSVAGGGDKTSYHLGLGYLSQTGMLKFKTDRFDRYNATLSINTAVNSWLDVRGKMMLSQSKLETPFSFSATQLGPWYYLYRWPKVYPYGTYQGKPFRSAVTEMQQAKMDEDKSTFTRVQVGATLKPMKDLTIDVDYTYSSTNQHIHSVGGETGAINFWFGNFSYVPNYQGPEWNRVKYTSNWNDMNTGRAFVTYTKNLGEHHLKGIVGMDVDLFRNWSQVSERRGLIDPNLGEIGLSTGDQFVSGKRGHWATNGYFARINYDYKNKFLLEVNGRYDGSSKFPKHDQFGFFPSVSAGYVLTEEHFMELTKPFLSFLKLRGSYGSIGNQNVGDVTFLSVMSSSTSNWLIGNTNMITFSTPNLVPRTLTWETISTLDFGVDARFLDNRLGVTFDWYNRTTQNMIGETVGLPATFGGSAPKENFGEMQTRGWELAVDYMHTFDNGIRVTALATLSDFQEEIRRFASATTNVYRNYQGRKIGEIWGYVTDRLFQESDFTKVGDKWEPKAGIPDQGALTQGSSWFYYTPGDVKYKDLNGDGQVNWGSETTDDPGDLRVIGNSTPRYQYGIRLGANWKGVDLGVFFQGVGKRELWPSGPIFIPGFNEAEAWYEHQMDYWTPQRADAFYPRPTNHDKNESNKNFFRQSRYLLDMSYLRLKNVTLGYTLPPAISRTAHIKSARVYVSGENLLTWDNMSVPIDPEIDYTAEQTDRSAFGRVYPYRKEFSFGLQITF</sequence>
<dbReference type="Gene3D" id="2.170.130.10">
    <property type="entry name" value="TonB-dependent receptor, plug domain"/>
    <property type="match status" value="1"/>
</dbReference>
<dbReference type="InterPro" id="IPR036942">
    <property type="entry name" value="Beta-barrel_TonB_sf"/>
</dbReference>
<dbReference type="Pfam" id="PF13715">
    <property type="entry name" value="CarbopepD_reg_2"/>
    <property type="match status" value="1"/>
</dbReference>
<reference evidence="13" key="1">
    <citation type="submission" date="2021-03" db="EMBL/GenBank/DDBJ databases">
        <title>Assistant Professor.</title>
        <authorList>
            <person name="Huq M.A."/>
        </authorList>
    </citation>
    <scope>NUCLEOTIDE SEQUENCE [LARGE SCALE GENOMIC DNA]</scope>
    <source>
        <strain evidence="13">MAH-28</strain>
    </source>
</reference>
<keyword evidence="13" id="KW-1185">Reference proteome</keyword>
<dbReference type="InterPro" id="IPR039426">
    <property type="entry name" value="TonB-dep_rcpt-like"/>
</dbReference>
<protein>
    <submittedName>
        <fullName evidence="12">TonB-dependent receptor</fullName>
    </submittedName>
</protein>
<evidence type="ECO:0000256" key="7">
    <source>
        <dbReference type="ARBA" id="ARBA00023237"/>
    </source>
</evidence>
<dbReference type="InterPro" id="IPR037066">
    <property type="entry name" value="Plug_dom_sf"/>
</dbReference>
<evidence type="ECO:0000256" key="9">
    <source>
        <dbReference type="RuleBase" id="RU003357"/>
    </source>
</evidence>
<evidence type="ECO:0000256" key="3">
    <source>
        <dbReference type="ARBA" id="ARBA00022452"/>
    </source>
</evidence>
<dbReference type="InterPro" id="IPR012910">
    <property type="entry name" value="Plug_dom"/>
</dbReference>
<dbReference type="InterPro" id="IPR000531">
    <property type="entry name" value="Beta-barrel_TonB"/>
</dbReference>
<name>A0ABS3YFI5_9BACT</name>
<dbReference type="Gene3D" id="2.60.40.1120">
    <property type="entry name" value="Carboxypeptidase-like, regulatory domain"/>
    <property type="match status" value="1"/>
</dbReference>
<dbReference type="Pfam" id="PF00593">
    <property type="entry name" value="TonB_dep_Rec_b-barrel"/>
    <property type="match status" value="1"/>
</dbReference>
<evidence type="ECO:0000256" key="4">
    <source>
        <dbReference type="ARBA" id="ARBA00022692"/>
    </source>
</evidence>
<dbReference type="Pfam" id="PF07715">
    <property type="entry name" value="Plug"/>
    <property type="match status" value="1"/>
</dbReference>
<dbReference type="SUPFAM" id="SSF49464">
    <property type="entry name" value="Carboxypeptidase regulatory domain-like"/>
    <property type="match status" value="1"/>
</dbReference>
<keyword evidence="7 8" id="KW-0998">Cell outer membrane</keyword>
<dbReference type="InterPro" id="IPR023996">
    <property type="entry name" value="TonB-dep_OMP_SusC/RagA"/>
</dbReference>